<dbReference type="AlphaFoldDB" id="A0A0K0XZH9"/>
<organism evidence="1 2">
    <name type="scientific">Wenzhouxiangella marina</name>
    <dbReference type="NCBI Taxonomy" id="1579979"/>
    <lineage>
        <taxon>Bacteria</taxon>
        <taxon>Pseudomonadati</taxon>
        <taxon>Pseudomonadota</taxon>
        <taxon>Gammaproteobacteria</taxon>
        <taxon>Chromatiales</taxon>
        <taxon>Wenzhouxiangellaceae</taxon>
        <taxon>Wenzhouxiangella</taxon>
    </lineage>
</organism>
<dbReference type="OrthoDB" id="5749027at2"/>
<evidence type="ECO:0000313" key="1">
    <source>
        <dbReference type="EMBL" id="AKS43075.1"/>
    </source>
</evidence>
<protein>
    <submittedName>
        <fullName evidence="1">Uncharacterized protein</fullName>
    </submittedName>
</protein>
<proteinExistence type="predicted"/>
<dbReference type="KEGG" id="wma:WM2015_2717"/>
<gene>
    <name evidence="1" type="ORF">WM2015_2717</name>
</gene>
<dbReference type="Proteomes" id="UP000066624">
    <property type="component" value="Chromosome"/>
</dbReference>
<dbReference type="EMBL" id="CP012154">
    <property type="protein sequence ID" value="AKS43075.1"/>
    <property type="molecule type" value="Genomic_DNA"/>
</dbReference>
<sequence length="506" mass="53572">MSDSDRQDSSSSLLRQARLLAGAALGLCIAPAFAAIGILVVPQEADGVPGNSATQHPFGVSAECSDGFRFQQVIDGDVVGGANISGLAFRLDDGQGVFGPQTYGGAIIKLSSTLREPGNLSTTFADNPGTDETLVFAGDLILQGSVDANPTNPFDLDIPINVPFQLRSGSNLLIDVSVEDCPPGVNNVFFDGDTRDVERIYAMNRNSATADAPATPGGLVTLVVVSSPPPTAPVVFCPFNSGGTGDNLSRGFYVSNFSAPRLDKVRLKYYPNTSGVYTIELTARENSYDGRLIGSPRRVSFQATGGTPVTPTFDFGGASVTEGATVTFSQTVISQPSGSSIFYDTASDSGGCADVTQTSGTTPPLSTFRRNSAGVQIDVATRLRGLGGNWAVVDHNGEGFMIDVTESNQLVAIWFTYDEFGEQMWLIGVAGNFNSNQATMKMDRLSGPVFGPDFDPGDLIIDTWGTITLRFNDCQTGEVYYNSIQGDGEGIYDIVKVYNTEQQVCD</sequence>
<dbReference type="STRING" id="1579979.WM2015_2717"/>
<name>A0A0K0XZH9_9GAMM</name>
<accession>A0A0K0XZH9</accession>
<evidence type="ECO:0000313" key="2">
    <source>
        <dbReference type="Proteomes" id="UP000066624"/>
    </source>
</evidence>
<keyword evidence="2" id="KW-1185">Reference proteome</keyword>
<dbReference type="RefSeq" id="WP_156201213.1">
    <property type="nucleotide sequence ID" value="NZ_CP012154.1"/>
</dbReference>
<reference evidence="1 2" key="1">
    <citation type="submission" date="2015-07" db="EMBL/GenBank/DDBJ databases">
        <authorList>
            <person name="Noorani M."/>
        </authorList>
    </citation>
    <scope>NUCLEOTIDE SEQUENCE [LARGE SCALE GENOMIC DNA]</scope>
    <source>
        <strain evidence="1 2">KCTC 42284</strain>
    </source>
</reference>